<dbReference type="AlphaFoldDB" id="A0A0A9AXF9"/>
<name>A0A0A9AXF9_ARUDO</name>
<reference evidence="1" key="1">
    <citation type="submission" date="2014-09" db="EMBL/GenBank/DDBJ databases">
        <authorList>
            <person name="Magalhaes I.L.F."/>
            <person name="Oliveira U."/>
            <person name="Santos F.R."/>
            <person name="Vidigal T.H.D.A."/>
            <person name="Brescovit A.D."/>
            <person name="Santos A.J."/>
        </authorList>
    </citation>
    <scope>NUCLEOTIDE SEQUENCE</scope>
    <source>
        <tissue evidence="1">Shoot tissue taken approximately 20 cm above the soil surface</tissue>
    </source>
</reference>
<sequence>MHHISETTFQKLKFRVLQKAITKTSICTISLKPPTSVSSSKELQDDI</sequence>
<organism evidence="1">
    <name type="scientific">Arundo donax</name>
    <name type="common">Giant reed</name>
    <name type="synonym">Donax arundinaceus</name>
    <dbReference type="NCBI Taxonomy" id="35708"/>
    <lineage>
        <taxon>Eukaryota</taxon>
        <taxon>Viridiplantae</taxon>
        <taxon>Streptophyta</taxon>
        <taxon>Embryophyta</taxon>
        <taxon>Tracheophyta</taxon>
        <taxon>Spermatophyta</taxon>
        <taxon>Magnoliopsida</taxon>
        <taxon>Liliopsida</taxon>
        <taxon>Poales</taxon>
        <taxon>Poaceae</taxon>
        <taxon>PACMAD clade</taxon>
        <taxon>Arundinoideae</taxon>
        <taxon>Arundineae</taxon>
        <taxon>Arundo</taxon>
    </lineage>
</organism>
<reference evidence="1" key="2">
    <citation type="journal article" date="2015" name="Data Brief">
        <title>Shoot transcriptome of the giant reed, Arundo donax.</title>
        <authorList>
            <person name="Barrero R.A."/>
            <person name="Guerrero F.D."/>
            <person name="Moolhuijzen P."/>
            <person name="Goolsby J.A."/>
            <person name="Tidwell J."/>
            <person name="Bellgard S.E."/>
            <person name="Bellgard M.I."/>
        </authorList>
    </citation>
    <scope>NUCLEOTIDE SEQUENCE</scope>
    <source>
        <tissue evidence="1">Shoot tissue taken approximately 20 cm above the soil surface</tissue>
    </source>
</reference>
<proteinExistence type="predicted"/>
<protein>
    <submittedName>
        <fullName evidence="1">Uncharacterized protein</fullName>
    </submittedName>
</protein>
<accession>A0A0A9AXF9</accession>
<dbReference type="EMBL" id="GBRH01243342">
    <property type="protein sequence ID" value="JAD54553.1"/>
    <property type="molecule type" value="Transcribed_RNA"/>
</dbReference>
<evidence type="ECO:0000313" key="1">
    <source>
        <dbReference type="EMBL" id="JAD54553.1"/>
    </source>
</evidence>